<dbReference type="EMBL" id="JABXWD010000067">
    <property type="protein sequence ID" value="MBV6341038.1"/>
    <property type="molecule type" value="Genomic_DNA"/>
</dbReference>
<evidence type="ECO:0000313" key="3">
    <source>
        <dbReference type="Proteomes" id="UP001196980"/>
    </source>
</evidence>
<feature type="domain" description="Peptidase C1A papain C-terminal" evidence="1">
    <location>
        <begin position="30"/>
        <end position="252"/>
    </location>
</feature>
<dbReference type="Proteomes" id="UP001196980">
    <property type="component" value="Unassembled WGS sequence"/>
</dbReference>
<gene>
    <name evidence="2" type="ORF">HWQ67_05525</name>
</gene>
<organism evidence="2 3">
    <name type="scientific">Candidatus Magnetobacterium casense</name>
    <dbReference type="NCBI Taxonomy" id="1455061"/>
    <lineage>
        <taxon>Bacteria</taxon>
        <taxon>Pseudomonadati</taxon>
        <taxon>Nitrospirota</taxon>
        <taxon>Thermodesulfovibrionia</taxon>
        <taxon>Thermodesulfovibrionales</taxon>
        <taxon>Candidatus Magnetobacteriaceae</taxon>
        <taxon>Candidatus Magnetobacterium</taxon>
    </lineage>
</organism>
<dbReference type="SMART" id="SM00645">
    <property type="entry name" value="Pept_C1"/>
    <property type="match status" value="1"/>
</dbReference>
<dbReference type="RefSeq" id="WP_218251651.1">
    <property type="nucleotide sequence ID" value="NZ_JABXWD010000067.1"/>
</dbReference>
<proteinExistence type="predicted"/>
<reference evidence="2 3" key="1">
    <citation type="journal article" date="2020" name="J Geophys Res Biogeosci">
        <title>Magnetotaxis as an Adaptation to Enable Bacterial Shuttling of Microbial Sulfur and Sulfur Cycling Across Aquatic Oxic#Anoxic Interfaces.</title>
        <authorList>
            <person name="Li J."/>
            <person name="Liu P."/>
            <person name="Wang J."/>
            <person name="Roberts A.P."/>
            <person name="Pan Y."/>
        </authorList>
    </citation>
    <scope>NUCLEOTIDE SEQUENCE [LARGE SCALE GENOMIC DNA]</scope>
    <source>
        <strain evidence="2 3">MYR-1_YQ</strain>
    </source>
</reference>
<protein>
    <submittedName>
        <fullName evidence="2">C1 family peptidase</fullName>
    </submittedName>
</protein>
<dbReference type="InterPro" id="IPR000668">
    <property type="entry name" value="Peptidase_C1A_C"/>
</dbReference>
<comment type="caution">
    <text evidence="2">The sequence shown here is derived from an EMBL/GenBank/DDBJ whole genome shotgun (WGS) entry which is preliminary data.</text>
</comment>
<evidence type="ECO:0000259" key="1">
    <source>
        <dbReference type="SMART" id="SM00645"/>
    </source>
</evidence>
<dbReference type="InterPro" id="IPR025660">
    <property type="entry name" value="Pept_his_AS"/>
</dbReference>
<keyword evidence="3" id="KW-1185">Reference proteome</keyword>
<dbReference type="Pfam" id="PF00112">
    <property type="entry name" value="Peptidase_C1"/>
    <property type="match status" value="1"/>
</dbReference>
<dbReference type="CDD" id="cd02619">
    <property type="entry name" value="Peptidase_C1"/>
    <property type="match status" value="1"/>
</dbReference>
<dbReference type="PROSITE" id="PS00639">
    <property type="entry name" value="THIOL_PROTEASE_HIS"/>
    <property type="match status" value="1"/>
</dbReference>
<name>A0ABS6RWN6_9BACT</name>
<accession>A0ABS6RWN6</accession>
<sequence length="273" mass="30266">MITKNMLGLHKSPHDERDILVESFLKDESLPAAIDRTAEMSPVRNQGNEGACAGFASVVGVKEWQEKRDCKKFVGLAPRYVYELAKKVSGHTEGTTLSACMHVLLNSGVCEEKYWEYIPNNIPAPKEGYEKNAEKYKTNTYARVRNIDEIKACIADENIGVVLIGVLVYKGMMSDSCRKTGVVPNPSCFEYGQYLGGHALCVVGYNDKSPYFKGDGHVKVKNSWSDAYGDGGYLYLSYKNIKSNMMDAMSCVDVKGSGDVVVARLGRRRSWIA</sequence>
<evidence type="ECO:0000313" key="2">
    <source>
        <dbReference type="EMBL" id="MBV6341038.1"/>
    </source>
</evidence>